<evidence type="ECO:0000313" key="2">
    <source>
        <dbReference type="Proteomes" id="UP000054279"/>
    </source>
</evidence>
<dbReference type="EMBL" id="KN837172">
    <property type="protein sequence ID" value="KIJ37099.1"/>
    <property type="molecule type" value="Genomic_DNA"/>
</dbReference>
<proteinExistence type="predicted"/>
<organism evidence="1 2">
    <name type="scientific">Sphaerobolus stellatus (strain SS14)</name>
    <dbReference type="NCBI Taxonomy" id="990650"/>
    <lineage>
        <taxon>Eukaryota</taxon>
        <taxon>Fungi</taxon>
        <taxon>Dikarya</taxon>
        <taxon>Basidiomycota</taxon>
        <taxon>Agaricomycotina</taxon>
        <taxon>Agaricomycetes</taxon>
        <taxon>Phallomycetidae</taxon>
        <taxon>Geastrales</taxon>
        <taxon>Sphaerobolaceae</taxon>
        <taxon>Sphaerobolus</taxon>
    </lineage>
</organism>
<dbReference type="Proteomes" id="UP000054279">
    <property type="component" value="Unassembled WGS sequence"/>
</dbReference>
<reference evidence="1 2" key="1">
    <citation type="submission" date="2014-06" db="EMBL/GenBank/DDBJ databases">
        <title>Evolutionary Origins and Diversification of the Mycorrhizal Mutualists.</title>
        <authorList>
            <consortium name="DOE Joint Genome Institute"/>
            <consortium name="Mycorrhizal Genomics Consortium"/>
            <person name="Kohler A."/>
            <person name="Kuo A."/>
            <person name="Nagy L.G."/>
            <person name="Floudas D."/>
            <person name="Copeland A."/>
            <person name="Barry K.W."/>
            <person name="Cichocki N."/>
            <person name="Veneault-Fourrey C."/>
            <person name="LaButti K."/>
            <person name="Lindquist E.A."/>
            <person name="Lipzen A."/>
            <person name="Lundell T."/>
            <person name="Morin E."/>
            <person name="Murat C."/>
            <person name="Riley R."/>
            <person name="Ohm R."/>
            <person name="Sun H."/>
            <person name="Tunlid A."/>
            <person name="Henrissat B."/>
            <person name="Grigoriev I.V."/>
            <person name="Hibbett D.S."/>
            <person name="Martin F."/>
        </authorList>
    </citation>
    <scope>NUCLEOTIDE SEQUENCE [LARGE SCALE GENOMIC DNA]</scope>
    <source>
        <strain evidence="1 2">SS14</strain>
    </source>
</reference>
<name>A0A0C9UQS8_SPHS4</name>
<sequence>LRLPNGQESTILAALVIDCTGASYSGLRWLKELETQTSIGQNLERLKTSYNFYFVYGCFEVDILDKVILQLKKLLASAWNKSMDQIDLQAIQYVWSPESDYGRELFGIVRIVVHLACGGFGIEACPKTIKQLRERCLELNFAQLISEWVIDFLDIIEREELPFAYTTNRMPPAVYNDYFEVKGLPLNFIVMGMHPPSQFRVVKACMDAVSLGGLLASQRHKSGLSDDFAEQFFAIQAKRSGSLWDSGKLIDYGWDSTVPCTGEDLSLGSFQRVFSKHLRQLTLTDPHAEDVLLNVAQQCEPPTLLFAPSILFGCFWLWAKEKMGYNNWLQ</sequence>
<dbReference type="AlphaFoldDB" id="A0A0C9UQS8"/>
<evidence type="ECO:0000313" key="1">
    <source>
        <dbReference type="EMBL" id="KIJ37099.1"/>
    </source>
</evidence>
<protein>
    <submittedName>
        <fullName evidence="1">Uncharacterized protein</fullName>
    </submittedName>
</protein>
<keyword evidence="2" id="KW-1185">Reference proteome</keyword>
<accession>A0A0C9UQS8</accession>
<dbReference type="OrthoDB" id="10051892at2759"/>
<feature type="non-terminal residue" evidence="1">
    <location>
        <position position="330"/>
    </location>
</feature>
<gene>
    <name evidence="1" type="ORF">M422DRAFT_260490</name>
</gene>
<dbReference type="HOGENOM" id="CLU_843509_0_0_1"/>